<organism evidence="5 6">
    <name type="scientific">Eoetvoesiella caeni</name>
    <dbReference type="NCBI Taxonomy" id="645616"/>
    <lineage>
        <taxon>Bacteria</taxon>
        <taxon>Pseudomonadati</taxon>
        <taxon>Pseudomonadota</taxon>
        <taxon>Betaproteobacteria</taxon>
        <taxon>Burkholderiales</taxon>
        <taxon>Alcaligenaceae</taxon>
        <taxon>Eoetvoesiella</taxon>
    </lineage>
</organism>
<dbReference type="Gene3D" id="1.10.1040.10">
    <property type="entry name" value="N-(1-d-carboxylethyl)-l-norvaline Dehydrogenase, domain 2"/>
    <property type="match status" value="1"/>
</dbReference>
<evidence type="ECO:0000259" key="4">
    <source>
        <dbReference type="Pfam" id="PF09130"/>
    </source>
</evidence>
<dbReference type="PIRSF" id="PIRSF000103">
    <property type="entry name" value="HIBADH"/>
    <property type="match status" value="1"/>
</dbReference>
<dbReference type="OrthoDB" id="4333at2"/>
<dbReference type="EMBL" id="QNRQ01000002">
    <property type="protein sequence ID" value="RBP42055.1"/>
    <property type="molecule type" value="Genomic_DNA"/>
</dbReference>
<comment type="caution">
    <text evidence="5">The sequence shown here is derived from an EMBL/GenBank/DDBJ whole genome shotgun (WGS) entry which is preliminary data.</text>
</comment>
<reference evidence="5 6" key="1">
    <citation type="submission" date="2018-06" db="EMBL/GenBank/DDBJ databases">
        <title>Genomic Encyclopedia of Type Strains, Phase IV (KMG-IV): sequencing the most valuable type-strain genomes for metagenomic binning, comparative biology and taxonomic classification.</title>
        <authorList>
            <person name="Goeker M."/>
        </authorList>
    </citation>
    <scope>NUCLEOTIDE SEQUENCE [LARGE SCALE GENOMIC DNA]</scope>
    <source>
        <strain evidence="5 6">DSM 25520</strain>
    </source>
</reference>
<feature type="active site" evidence="2">
    <location>
        <position position="179"/>
    </location>
</feature>
<evidence type="ECO:0000259" key="3">
    <source>
        <dbReference type="Pfam" id="PF03446"/>
    </source>
</evidence>
<dbReference type="SUPFAM" id="SSF48179">
    <property type="entry name" value="6-phosphogluconate dehydrogenase C-terminal domain-like"/>
    <property type="match status" value="1"/>
</dbReference>
<dbReference type="GO" id="GO:0050661">
    <property type="term" value="F:NADP binding"/>
    <property type="evidence" value="ECO:0007669"/>
    <property type="project" value="InterPro"/>
</dbReference>
<sequence length="305" mass="32321">MGEKTLQLNSIALIGFGEAGALLAQGCVQAGGKVGTYDIKVHDAALRPALAERANALGVALHDSLESALGGADLVISAVTASSARMAAEAAAEFLRPGQYFMDINSVSPATKELDRDAVERSGAFYVESAVMAPVPPYGLKVPMLLGGQQAAALSERLNALGFQTRAVATRVGVASAIKMCRSVMIKGLEALTVECMSAARRYGAEQEVLASLAETFPSMGWTENLPNYLISRVAEHGRRRAAEMREVVETLQDASVDPLMASATAQLQDAFVDRMQELGISYPVGEKFVWPGFVDALQEQKAAE</sequence>
<keyword evidence="6" id="KW-1185">Reference proteome</keyword>
<dbReference type="Pfam" id="PF03446">
    <property type="entry name" value="NAD_binding_2"/>
    <property type="match status" value="1"/>
</dbReference>
<dbReference type="AlphaFoldDB" id="A0A366HHA5"/>
<evidence type="ECO:0000256" key="1">
    <source>
        <dbReference type="ARBA" id="ARBA00023002"/>
    </source>
</evidence>
<dbReference type="Pfam" id="PF09130">
    <property type="entry name" value="DUF1932"/>
    <property type="match status" value="1"/>
</dbReference>
<dbReference type="InterPro" id="IPR015815">
    <property type="entry name" value="HIBADH-related"/>
</dbReference>
<evidence type="ECO:0000313" key="6">
    <source>
        <dbReference type="Proteomes" id="UP000253628"/>
    </source>
</evidence>
<dbReference type="InterPro" id="IPR015814">
    <property type="entry name" value="Pgluconate_DH_NAD-bd_C"/>
</dbReference>
<proteinExistence type="predicted"/>
<dbReference type="RefSeq" id="WP_113932271.1">
    <property type="nucleotide sequence ID" value="NZ_JACCEU010000002.1"/>
</dbReference>
<dbReference type="Proteomes" id="UP000253628">
    <property type="component" value="Unassembled WGS sequence"/>
</dbReference>
<gene>
    <name evidence="5" type="ORF">DFR37_102441</name>
</gene>
<dbReference type="InterPro" id="IPR013328">
    <property type="entry name" value="6PGD_dom2"/>
</dbReference>
<dbReference type="SUPFAM" id="SSF51735">
    <property type="entry name" value="NAD(P)-binding Rossmann-fold domains"/>
    <property type="match status" value="1"/>
</dbReference>
<keyword evidence="1" id="KW-0560">Oxidoreductase</keyword>
<accession>A0A366HHA5</accession>
<dbReference type="Gene3D" id="3.40.50.720">
    <property type="entry name" value="NAD(P)-binding Rossmann-like Domain"/>
    <property type="match status" value="1"/>
</dbReference>
<protein>
    <submittedName>
        <fullName evidence="5">3-hydroxyisobutyrate dehydrogenase-like beta-hydroxyacid dehydrogenase</fullName>
    </submittedName>
</protein>
<dbReference type="InterPro" id="IPR006115">
    <property type="entry name" value="6PGDH_NADP-bd"/>
</dbReference>
<evidence type="ECO:0000313" key="5">
    <source>
        <dbReference type="EMBL" id="RBP42055.1"/>
    </source>
</evidence>
<dbReference type="InterPro" id="IPR036291">
    <property type="entry name" value="NAD(P)-bd_dom_sf"/>
</dbReference>
<dbReference type="InterPro" id="IPR008927">
    <property type="entry name" value="6-PGluconate_DH-like_C_sf"/>
</dbReference>
<name>A0A366HHA5_9BURK</name>
<feature type="domain" description="6-phosphogluconate dehydrogenase NADP-binding" evidence="3">
    <location>
        <begin position="10"/>
        <end position="131"/>
    </location>
</feature>
<feature type="domain" description="Phosphogluconate dehydrogenase NAD-binding putative C-terminal" evidence="4">
    <location>
        <begin position="200"/>
        <end position="270"/>
    </location>
</feature>
<evidence type="ECO:0000256" key="2">
    <source>
        <dbReference type="PIRSR" id="PIRSR000103-1"/>
    </source>
</evidence>
<dbReference type="GO" id="GO:0016491">
    <property type="term" value="F:oxidoreductase activity"/>
    <property type="evidence" value="ECO:0007669"/>
    <property type="project" value="UniProtKB-KW"/>
</dbReference>